<evidence type="ECO:0000259" key="1">
    <source>
        <dbReference type="Pfam" id="PF08241"/>
    </source>
</evidence>
<dbReference type="PANTHER" id="PTHR43861">
    <property type="entry name" value="TRANS-ACONITATE 2-METHYLTRANSFERASE-RELATED"/>
    <property type="match status" value="1"/>
</dbReference>
<proteinExistence type="predicted"/>
<sequence>MTQVHETAGTGVRHADSVDAVALTQRTYTVIAADYAGHQNRGDGDWLSTHLGRMAEELGPGARVADIGCGPGHQTRLLREKGLRAYGFDLSYDMLGALEIPGMVQADMRALPIATGGLDAVWCSAALLHIPRAMVPGVLAEFRRVLRPEGLLGLTIAEGEGEGWEQVPYREDEQRRYFVYHSAEAITTALEGAGFRIFGQIRTSTHRNWLTLHAGRNSGVH</sequence>
<dbReference type="Gene3D" id="3.40.50.150">
    <property type="entry name" value="Vaccinia Virus protein VP39"/>
    <property type="match status" value="1"/>
</dbReference>
<dbReference type="Proteomes" id="UP000675781">
    <property type="component" value="Unassembled WGS sequence"/>
</dbReference>
<evidence type="ECO:0000313" key="2">
    <source>
        <dbReference type="EMBL" id="MBR7835493.1"/>
    </source>
</evidence>
<dbReference type="RefSeq" id="WP_212529983.1">
    <property type="nucleotide sequence ID" value="NZ_JAGSOG010000097.1"/>
</dbReference>
<keyword evidence="2" id="KW-0489">Methyltransferase</keyword>
<dbReference type="GO" id="GO:0008757">
    <property type="term" value="F:S-adenosylmethionine-dependent methyltransferase activity"/>
    <property type="evidence" value="ECO:0007669"/>
    <property type="project" value="InterPro"/>
</dbReference>
<gene>
    <name evidence="2" type="ORF">KDL01_19615</name>
</gene>
<dbReference type="SUPFAM" id="SSF53335">
    <property type="entry name" value="S-adenosyl-L-methionine-dependent methyltransferases"/>
    <property type="match status" value="1"/>
</dbReference>
<keyword evidence="2" id="KW-0808">Transferase</keyword>
<accession>A0A941EQV6</accession>
<reference evidence="2" key="1">
    <citation type="submission" date="2021-04" db="EMBL/GenBank/DDBJ databases">
        <title>Genome based classification of Actinospica acidithermotolerans sp. nov., an actinobacterium isolated from an Indonesian hot spring.</title>
        <authorList>
            <person name="Kusuma A.B."/>
            <person name="Putra K.E."/>
            <person name="Nafisah S."/>
            <person name="Loh J."/>
            <person name="Nouioui I."/>
            <person name="Goodfellow M."/>
        </authorList>
    </citation>
    <scope>NUCLEOTIDE SEQUENCE</scope>
    <source>
        <strain evidence="2">CSCA 57</strain>
    </source>
</reference>
<evidence type="ECO:0000313" key="3">
    <source>
        <dbReference type="Proteomes" id="UP000675781"/>
    </source>
</evidence>
<keyword evidence="3" id="KW-1185">Reference proteome</keyword>
<organism evidence="2 3">
    <name type="scientific">Actinospica durhamensis</name>
    <dbReference type="NCBI Taxonomy" id="1508375"/>
    <lineage>
        <taxon>Bacteria</taxon>
        <taxon>Bacillati</taxon>
        <taxon>Actinomycetota</taxon>
        <taxon>Actinomycetes</taxon>
        <taxon>Catenulisporales</taxon>
        <taxon>Actinospicaceae</taxon>
        <taxon>Actinospica</taxon>
    </lineage>
</organism>
<dbReference type="AlphaFoldDB" id="A0A941EQV6"/>
<feature type="domain" description="Methyltransferase type 11" evidence="1">
    <location>
        <begin position="66"/>
        <end position="152"/>
    </location>
</feature>
<dbReference type="EMBL" id="JAGSOG010000097">
    <property type="protein sequence ID" value="MBR7835493.1"/>
    <property type="molecule type" value="Genomic_DNA"/>
</dbReference>
<dbReference type="InterPro" id="IPR013216">
    <property type="entry name" value="Methyltransf_11"/>
</dbReference>
<name>A0A941EQV6_9ACTN</name>
<protein>
    <submittedName>
        <fullName evidence="2">Class I SAM-dependent methyltransferase</fullName>
    </submittedName>
</protein>
<dbReference type="InterPro" id="IPR029063">
    <property type="entry name" value="SAM-dependent_MTases_sf"/>
</dbReference>
<dbReference type="CDD" id="cd02440">
    <property type="entry name" value="AdoMet_MTases"/>
    <property type="match status" value="1"/>
</dbReference>
<dbReference type="Pfam" id="PF08241">
    <property type="entry name" value="Methyltransf_11"/>
    <property type="match status" value="1"/>
</dbReference>
<comment type="caution">
    <text evidence="2">The sequence shown here is derived from an EMBL/GenBank/DDBJ whole genome shotgun (WGS) entry which is preliminary data.</text>
</comment>
<dbReference type="GO" id="GO:0032259">
    <property type="term" value="P:methylation"/>
    <property type="evidence" value="ECO:0007669"/>
    <property type="project" value="UniProtKB-KW"/>
</dbReference>
<dbReference type="PANTHER" id="PTHR43861:SF1">
    <property type="entry name" value="TRANS-ACONITATE 2-METHYLTRANSFERASE"/>
    <property type="match status" value="1"/>
</dbReference>